<dbReference type="Gene3D" id="3.30.565.10">
    <property type="entry name" value="Histidine kinase-like ATPase, C-terminal domain"/>
    <property type="match status" value="1"/>
</dbReference>
<dbReference type="Pfam" id="PF10090">
    <property type="entry name" value="HPTransfase"/>
    <property type="match status" value="1"/>
</dbReference>
<accession>A0A1L3JCB1</accession>
<keyword evidence="2" id="KW-0808">Transferase</keyword>
<evidence type="ECO:0000313" key="3">
    <source>
        <dbReference type="Proteomes" id="UP000242561"/>
    </source>
</evidence>
<dbReference type="RefSeq" id="WP_072559436.1">
    <property type="nucleotide sequence ID" value="NZ_CP018154.1"/>
</dbReference>
<evidence type="ECO:0000313" key="2">
    <source>
        <dbReference type="EMBL" id="APG62787.1"/>
    </source>
</evidence>
<dbReference type="Proteomes" id="UP000242561">
    <property type="component" value="Chromosome"/>
</dbReference>
<organism evidence="2 3">
    <name type="scientific">Sphingorhabdus lutea</name>
    <dbReference type="NCBI Taxonomy" id="1913578"/>
    <lineage>
        <taxon>Bacteria</taxon>
        <taxon>Pseudomonadati</taxon>
        <taxon>Pseudomonadota</taxon>
        <taxon>Alphaproteobacteria</taxon>
        <taxon>Sphingomonadales</taxon>
        <taxon>Sphingomonadaceae</taxon>
        <taxon>Sphingorhabdus</taxon>
    </lineage>
</organism>
<gene>
    <name evidence="2" type="ORF">LPB140_08290</name>
</gene>
<reference evidence="2 3" key="1">
    <citation type="submission" date="2016-11" db="EMBL/GenBank/DDBJ databases">
        <title>Sphingorhabdus sp. LPB0140, isolated from marine environment.</title>
        <authorList>
            <person name="Kim E."/>
            <person name="Yi H."/>
        </authorList>
    </citation>
    <scope>NUCLEOTIDE SEQUENCE [LARGE SCALE GENOMIC DNA]</scope>
    <source>
        <strain evidence="2 3">LPB0140</strain>
    </source>
</reference>
<dbReference type="InterPro" id="IPR036890">
    <property type="entry name" value="HATPase_C_sf"/>
</dbReference>
<dbReference type="AlphaFoldDB" id="A0A1L3JCB1"/>
<keyword evidence="3" id="KW-1185">Reference proteome</keyword>
<protein>
    <submittedName>
        <fullName evidence="2">Histidine phosphotransferase</fullName>
    </submittedName>
</protein>
<dbReference type="OrthoDB" id="9803702at2"/>
<dbReference type="EMBL" id="CP018154">
    <property type="protein sequence ID" value="APG62787.1"/>
    <property type="molecule type" value="Genomic_DNA"/>
</dbReference>
<proteinExistence type="predicted"/>
<dbReference type="Gene3D" id="1.10.287.130">
    <property type="match status" value="1"/>
</dbReference>
<dbReference type="STRING" id="1913578.LPB140_08290"/>
<feature type="domain" description="Histidine phosphotransferase ChpT C-terminal" evidence="1">
    <location>
        <begin position="80"/>
        <end position="201"/>
    </location>
</feature>
<name>A0A1L3JCB1_9SPHN</name>
<dbReference type="InterPro" id="IPR018762">
    <property type="entry name" value="ChpT_C"/>
</dbReference>
<dbReference type="GO" id="GO:0016740">
    <property type="term" value="F:transferase activity"/>
    <property type="evidence" value="ECO:0007669"/>
    <property type="project" value="UniProtKB-KW"/>
</dbReference>
<dbReference type="KEGG" id="sphl:LPB140_08290"/>
<sequence>METKADLASLLCSRLCHDLLSPVGAMNNGLELLADEHDPAMRERCMELLADSARSAATKLKFFRLAFGAAGGFGPKVDPKEAKAVLEELVGMSGKTQLIWEVGDQLYPKAAIKILLNLVFMANEALVRGGQIQVGSELSEESCEIVVAASGTHLAFSADVEKTLLGNLREEELDSRTAAAWMVHKLCEENHGQILLEHPDKNMLVIGSNIKV</sequence>
<evidence type="ECO:0000259" key="1">
    <source>
        <dbReference type="Pfam" id="PF10090"/>
    </source>
</evidence>